<reference evidence="7 8" key="1">
    <citation type="submission" date="2012-04" db="EMBL/GenBank/DDBJ databases">
        <title>Improved High-Quality Draft sequence of Leptothrix ochracea L12.</title>
        <authorList>
            <consortium name="US DOE Joint Genome Institute"/>
            <person name="Lucas S."/>
            <person name="Han J."/>
            <person name="Lapidus A."/>
            <person name="Cheng J.-F."/>
            <person name="Goodwin L."/>
            <person name="Pitluck S."/>
            <person name="Peters L."/>
            <person name="Zeytun A."/>
            <person name="Detter J.C."/>
            <person name="Han C."/>
            <person name="Tapia R."/>
            <person name="Land M."/>
            <person name="Hauser L."/>
            <person name="Kyrpides N."/>
            <person name="Ivanova N."/>
            <person name="Pagani I."/>
            <person name="Stepanauskas R."/>
            <person name="Masland D."/>
            <person name="Poulton N."/>
            <person name="Emerson D."/>
            <person name="Fleming E."/>
            <person name="Woyke T."/>
        </authorList>
    </citation>
    <scope>NUCLEOTIDE SEQUENCE [LARGE SCALE GENOMIC DNA]</scope>
    <source>
        <strain evidence="7 8">L12</strain>
    </source>
</reference>
<dbReference type="OrthoDB" id="653189at2"/>
<dbReference type="AlphaFoldDB" id="I4Z518"/>
<feature type="transmembrane region" description="Helical" evidence="6">
    <location>
        <begin position="467"/>
        <end position="486"/>
    </location>
</feature>
<feature type="transmembrane region" description="Helical" evidence="6">
    <location>
        <begin position="405"/>
        <end position="425"/>
    </location>
</feature>
<evidence type="ECO:0000256" key="4">
    <source>
        <dbReference type="ARBA" id="ARBA00022989"/>
    </source>
</evidence>
<dbReference type="RefSeq" id="WP_009453589.1">
    <property type="nucleotide sequence ID" value="NZ_JH660693.1"/>
</dbReference>
<dbReference type="InterPro" id="IPR050833">
    <property type="entry name" value="Poly_Biosynth_Transport"/>
</dbReference>
<keyword evidence="2" id="KW-1003">Cell membrane</keyword>
<dbReference type="EMBL" id="JH660693">
    <property type="protein sequence ID" value="EIM31310.1"/>
    <property type="molecule type" value="Genomic_DNA"/>
</dbReference>
<dbReference type="HOGENOM" id="CLU_040791_0_0_4"/>
<evidence type="ECO:0000256" key="3">
    <source>
        <dbReference type="ARBA" id="ARBA00022692"/>
    </source>
</evidence>
<feature type="transmembrane region" description="Helical" evidence="6">
    <location>
        <begin position="154"/>
        <end position="178"/>
    </location>
</feature>
<dbReference type="GeneID" id="92352362"/>
<dbReference type="PANTHER" id="PTHR30250:SF26">
    <property type="entry name" value="PSMA PROTEIN"/>
    <property type="match status" value="1"/>
</dbReference>
<evidence type="ECO:0000313" key="7">
    <source>
        <dbReference type="EMBL" id="EIM31310.1"/>
    </source>
</evidence>
<keyword evidence="4 6" id="KW-1133">Transmembrane helix</keyword>
<feature type="transmembrane region" description="Helical" evidence="6">
    <location>
        <begin position="266"/>
        <end position="288"/>
    </location>
</feature>
<gene>
    <name evidence="7" type="ORF">LepocDRAFT_00000370</name>
</gene>
<comment type="subcellular location">
    <subcellularLocation>
        <location evidence="1">Cell membrane</location>
        <topology evidence="1">Multi-pass membrane protein</topology>
    </subcellularLocation>
</comment>
<name>I4Z518_9BURK</name>
<dbReference type="InterPro" id="IPR002797">
    <property type="entry name" value="Polysacc_synth"/>
</dbReference>
<protein>
    <submittedName>
        <fullName evidence="7">Membrane protein involved in the export of O-antigen and teichoic acid</fullName>
    </submittedName>
</protein>
<feature type="transmembrane region" description="Helical" evidence="6">
    <location>
        <begin position="380"/>
        <end position="399"/>
    </location>
</feature>
<feature type="transmembrane region" description="Helical" evidence="6">
    <location>
        <begin position="349"/>
        <end position="368"/>
    </location>
</feature>
<proteinExistence type="predicted"/>
<feature type="transmembrane region" description="Helical" evidence="6">
    <location>
        <begin position="7"/>
        <end position="31"/>
    </location>
</feature>
<feature type="transmembrane region" description="Helical" evidence="6">
    <location>
        <begin position="437"/>
        <end position="461"/>
    </location>
</feature>
<feature type="transmembrane region" description="Helical" evidence="6">
    <location>
        <begin position="313"/>
        <end position="337"/>
    </location>
</feature>
<keyword evidence="5 6" id="KW-0472">Membrane</keyword>
<dbReference type="GO" id="GO:0005886">
    <property type="term" value="C:plasma membrane"/>
    <property type="evidence" value="ECO:0007669"/>
    <property type="project" value="UniProtKB-SubCell"/>
</dbReference>
<evidence type="ECO:0000256" key="2">
    <source>
        <dbReference type="ARBA" id="ARBA00022475"/>
    </source>
</evidence>
<keyword evidence="8" id="KW-1185">Reference proteome</keyword>
<dbReference type="Pfam" id="PF01943">
    <property type="entry name" value="Polysacc_synt"/>
    <property type="match status" value="1"/>
</dbReference>
<organism evidence="7 8">
    <name type="scientific">Leptothrix ochracea L12</name>
    <dbReference type="NCBI Taxonomy" id="735332"/>
    <lineage>
        <taxon>Bacteria</taxon>
        <taxon>Pseudomonadati</taxon>
        <taxon>Pseudomonadota</taxon>
        <taxon>Betaproteobacteria</taxon>
        <taxon>Burkholderiales</taxon>
        <taxon>Sphaerotilaceae</taxon>
        <taxon>Leptothrix</taxon>
    </lineage>
</organism>
<feature type="transmembrane region" description="Helical" evidence="6">
    <location>
        <begin position="124"/>
        <end position="142"/>
    </location>
</feature>
<feature type="transmembrane region" description="Helical" evidence="6">
    <location>
        <begin position="37"/>
        <end position="57"/>
    </location>
</feature>
<evidence type="ECO:0000313" key="8">
    <source>
        <dbReference type="Proteomes" id="UP000053899"/>
    </source>
</evidence>
<feature type="transmembrane region" description="Helical" evidence="6">
    <location>
        <begin position="228"/>
        <end position="246"/>
    </location>
</feature>
<evidence type="ECO:0000256" key="6">
    <source>
        <dbReference type="SAM" id="Phobius"/>
    </source>
</evidence>
<sequence>MSFKRNVLASYASQIYVTLIGIVIVPVYIQFMGAEAYGLIGFYAMLQAWFLLLDMGLAPTMSRETARFAGGAMDALQLRQLLRALEGVFYAVGLLGALALMVGADAIAARWLKVEHLPLDQVRLAIELMAAIIGLRWVAGLYRGAIGGFEQQVWLGQLNAAMATARFVLVLPVFYLWGTTPAHFFGYQLAVACVETAVLAVKTYRLMPALPAGVAGIRVGWAWAPLRGVLKFSLSIAFTSAVWVFVTQTDKLVLSKLLPLGEYAYFTLAVLVAGGVSIVSGPISTALLPRLSRLQAQHDEQGLIDLYRKATQWVAVIALPVALMLACFAEPLLWAWTGNATTAAHAAPILRLYALGNGILALGAFPYYLQFAKGDVRLHLLGNVLFVGLLIPTVIWATLNFGATGAGWAWLGANAAYFLFWVPLVHRRFAPGLHGRWLFQDVGPVALVTAVAALSAMAFLSPPASRLGLVALLLLIGMAVMALAALSSAPCRGFIRQKWLARTL</sequence>
<dbReference type="Proteomes" id="UP000053899">
    <property type="component" value="Unassembled WGS sequence"/>
</dbReference>
<accession>I4Z518</accession>
<evidence type="ECO:0000256" key="5">
    <source>
        <dbReference type="ARBA" id="ARBA00023136"/>
    </source>
</evidence>
<keyword evidence="3 6" id="KW-0812">Transmembrane</keyword>
<dbReference type="PANTHER" id="PTHR30250">
    <property type="entry name" value="PST FAMILY PREDICTED COLANIC ACID TRANSPORTER"/>
    <property type="match status" value="1"/>
</dbReference>
<evidence type="ECO:0000256" key="1">
    <source>
        <dbReference type="ARBA" id="ARBA00004651"/>
    </source>
</evidence>
<feature type="transmembrane region" description="Helical" evidence="6">
    <location>
        <begin position="88"/>
        <end position="112"/>
    </location>
</feature>